<evidence type="ECO:0000256" key="2">
    <source>
        <dbReference type="ARBA" id="ARBA00023125"/>
    </source>
</evidence>
<protein>
    <submittedName>
        <fullName evidence="5">GntR family transcriptional regulator</fullName>
    </submittedName>
</protein>
<dbReference type="Pfam" id="PF07702">
    <property type="entry name" value="UTRA"/>
    <property type="match status" value="1"/>
</dbReference>
<keyword evidence="1" id="KW-0805">Transcription regulation</keyword>
<dbReference type="InterPro" id="IPR036390">
    <property type="entry name" value="WH_DNA-bd_sf"/>
</dbReference>
<dbReference type="Pfam" id="PF00392">
    <property type="entry name" value="GntR"/>
    <property type="match status" value="1"/>
</dbReference>
<evidence type="ECO:0000256" key="1">
    <source>
        <dbReference type="ARBA" id="ARBA00023015"/>
    </source>
</evidence>
<organism evidence="5 6">
    <name type="scientific">Lactobacillus porci</name>
    <dbReference type="NCBI Taxonomy" id="2012477"/>
    <lineage>
        <taxon>Bacteria</taxon>
        <taxon>Bacillati</taxon>
        <taxon>Bacillota</taxon>
        <taxon>Bacilli</taxon>
        <taxon>Lactobacillales</taxon>
        <taxon>Lactobacillaceae</taxon>
        <taxon>Lactobacillus</taxon>
    </lineage>
</organism>
<dbReference type="Gene3D" id="1.10.10.10">
    <property type="entry name" value="Winged helix-like DNA-binding domain superfamily/Winged helix DNA-binding domain"/>
    <property type="match status" value="1"/>
</dbReference>
<comment type="caution">
    <text evidence="5">The sequence shown here is derived from an EMBL/GenBank/DDBJ whole genome shotgun (WGS) entry which is preliminary data.</text>
</comment>
<dbReference type="Gene3D" id="3.40.1410.10">
    <property type="entry name" value="Chorismate lyase-like"/>
    <property type="match status" value="1"/>
</dbReference>
<keyword evidence="3" id="KW-0804">Transcription</keyword>
<dbReference type="FunFam" id="1.10.10.10:FF:000079">
    <property type="entry name" value="GntR family transcriptional regulator"/>
    <property type="match status" value="1"/>
</dbReference>
<gene>
    <name evidence="5" type="ORF">FYJ62_09810</name>
</gene>
<dbReference type="GO" id="GO:0003677">
    <property type="term" value="F:DNA binding"/>
    <property type="evidence" value="ECO:0007669"/>
    <property type="project" value="UniProtKB-KW"/>
</dbReference>
<sequence length="235" mass="26982">MRETPKYVLIANQLRQEIAEGKYAPGDQLPQEMAIANNFNVSRITVRNALQQLENDGLIYRVQGAGTFVKETESNNPGQQDYDNFEVIDFARDQVKLLDFRVAKPTKDLQDGLELTQFDLCYQIKRAIYYCDHLIGLQKLALPVKVVQGLGMNVLQQSIYPFLENDLDLNISSAEREYTIVDANEELAKDLSCPADEKLLMVEQKSYLTSQQIFEYAQTYFKTAGFSIKRILRYK</sequence>
<name>A0A6A8MGI1_9LACO</name>
<dbReference type="GO" id="GO:0045892">
    <property type="term" value="P:negative regulation of DNA-templated transcription"/>
    <property type="evidence" value="ECO:0007669"/>
    <property type="project" value="TreeGrafter"/>
</dbReference>
<dbReference type="InterPro" id="IPR050679">
    <property type="entry name" value="Bact_HTH_transcr_reg"/>
</dbReference>
<dbReference type="PRINTS" id="PR00035">
    <property type="entry name" value="HTHGNTR"/>
</dbReference>
<dbReference type="RefSeq" id="WP_154549502.1">
    <property type="nucleotide sequence ID" value="NZ_VUMX01000043.1"/>
</dbReference>
<reference evidence="5 6" key="1">
    <citation type="submission" date="2019-08" db="EMBL/GenBank/DDBJ databases">
        <title>In-depth cultivation of the pig gut microbiome towards novel bacterial diversity and tailored functional studies.</title>
        <authorList>
            <person name="Wylensek D."/>
            <person name="Hitch T.C.A."/>
            <person name="Clavel T."/>
        </authorList>
    </citation>
    <scope>NUCLEOTIDE SEQUENCE [LARGE SCALE GENOMIC DNA]</scope>
    <source>
        <strain evidence="5 6">Bifido-178-WT-2B</strain>
    </source>
</reference>
<evidence type="ECO:0000259" key="4">
    <source>
        <dbReference type="PROSITE" id="PS50949"/>
    </source>
</evidence>
<dbReference type="OrthoDB" id="9815017at2"/>
<dbReference type="InterPro" id="IPR011663">
    <property type="entry name" value="UTRA"/>
</dbReference>
<dbReference type="SMART" id="SM00345">
    <property type="entry name" value="HTH_GNTR"/>
    <property type="match status" value="1"/>
</dbReference>
<dbReference type="PROSITE" id="PS50949">
    <property type="entry name" value="HTH_GNTR"/>
    <property type="match status" value="1"/>
</dbReference>
<dbReference type="Proteomes" id="UP000438120">
    <property type="component" value="Unassembled WGS sequence"/>
</dbReference>
<evidence type="ECO:0000313" key="5">
    <source>
        <dbReference type="EMBL" id="MST87895.1"/>
    </source>
</evidence>
<dbReference type="InterPro" id="IPR028978">
    <property type="entry name" value="Chorismate_lyase_/UTRA_dom_sf"/>
</dbReference>
<dbReference type="SMART" id="SM00866">
    <property type="entry name" value="UTRA"/>
    <property type="match status" value="1"/>
</dbReference>
<evidence type="ECO:0000256" key="3">
    <source>
        <dbReference type="ARBA" id="ARBA00023163"/>
    </source>
</evidence>
<dbReference type="PANTHER" id="PTHR44846">
    <property type="entry name" value="MANNOSYL-D-GLYCERATE TRANSPORT/METABOLISM SYSTEM REPRESSOR MNGR-RELATED"/>
    <property type="match status" value="1"/>
</dbReference>
<dbReference type="SUPFAM" id="SSF64288">
    <property type="entry name" value="Chorismate lyase-like"/>
    <property type="match status" value="1"/>
</dbReference>
<evidence type="ECO:0000313" key="6">
    <source>
        <dbReference type="Proteomes" id="UP000438120"/>
    </source>
</evidence>
<keyword evidence="2" id="KW-0238">DNA-binding</keyword>
<proteinExistence type="predicted"/>
<dbReference type="InterPro" id="IPR000524">
    <property type="entry name" value="Tscrpt_reg_HTH_GntR"/>
</dbReference>
<accession>A0A6A8MGI1</accession>
<dbReference type="InterPro" id="IPR036388">
    <property type="entry name" value="WH-like_DNA-bd_sf"/>
</dbReference>
<dbReference type="CDD" id="cd07377">
    <property type="entry name" value="WHTH_GntR"/>
    <property type="match status" value="1"/>
</dbReference>
<keyword evidence="6" id="KW-1185">Reference proteome</keyword>
<dbReference type="PANTHER" id="PTHR44846:SF5">
    <property type="entry name" value="HTH-TYPE TRANSCRIPTIONAL REGULATOR GMUR"/>
    <property type="match status" value="1"/>
</dbReference>
<dbReference type="AlphaFoldDB" id="A0A6A8MGI1"/>
<dbReference type="EMBL" id="VUMX01000043">
    <property type="protein sequence ID" value="MST87895.1"/>
    <property type="molecule type" value="Genomic_DNA"/>
</dbReference>
<dbReference type="GO" id="GO:0003700">
    <property type="term" value="F:DNA-binding transcription factor activity"/>
    <property type="evidence" value="ECO:0007669"/>
    <property type="project" value="InterPro"/>
</dbReference>
<dbReference type="SUPFAM" id="SSF46785">
    <property type="entry name" value="Winged helix' DNA-binding domain"/>
    <property type="match status" value="1"/>
</dbReference>
<feature type="domain" description="HTH gntR-type" evidence="4">
    <location>
        <begin position="4"/>
        <end position="72"/>
    </location>
</feature>